<name>A0A0D7AWT5_9AGAR</name>
<dbReference type="OrthoDB" id="2104739at2759"/>
<feature type="domain" description="HNH nuclease" evidence="1">
    <location>
        <begin position="94"/>
        <end position="195"/>
    </location>
</feature>
<dbReference type="EMBL" id="KN880882">
    <property type="protein sequence ID" value="KIY61736.1"/>
    <property type="molecule type" value="Genomic_DNA"/>
</dbReference>
<evidence type="ECO:0000313" key="3">
    <source>
        <dbReference type="Proteomes" id="UP000054007"/>
    </source>
</evidence>
<dbReference type="Proteomes" id="UP000054007">
    <property type="component" value="Unassembled WGS sequence"/>
</dbReference>
<feature type="non-terminal residue" evidence="2">
    <location>
        <position position="211"/>
    </location>
</feature>
<dbReference type="AlphaFoldDB" id="A0A0D7AWT5"/>
<dbReference type="STRING" id="1314674.A0A0D7AWT5"/>
<sequence>MSETIATTLSKEIFHDAKRDLTVNSLVYTLGASYRDYLINSFRTTYTKSSPPSERPSQPSFDRIEDHILEQLKSASSSYSTSREKVLARDGYQCKVTRFWHQRSVAAVAELAQLVDESGYGSGEVQACHIVNEAIMQGVDRDSPETKKRAAAGFLRILDTFGLSEVKNDFLKENGIHSLKNLISLSNAIHPEFDDLCLWFEPTDTEHTYTV</sequence>
<evidence type="ECO:0000259" key="1">
    <source>
        <dbReference type="Pfam" id="PF13391"/>
    </source>
</evidence>
<keyword evidence="3" id="KW-1185">Reference proteome</keyword>
<evidence type="ECO:0000313" key="2">
    <source>
        <dbReference type="EMBL" id="KIY61736.1"/>
    </source>
</evidence>
<protein>
    <recommendedName>
        <fullName evidence="1">HNH nuclease domain-containing protein</fullName>
    </recommendedName>
</protein>
<dbReference type="InterPro" id="IPR003615">
    <property type="entry name" value="HNH_nuc"/>
</dbReference>
<accession>A0A0D7AWT5</accession>
<reference evidence="2 3" key="1">
    <citation type="journal article" date="2015" name="Fungal Genet. Biol.">
        <title>Evolution of novel wood decay mechanisms in Agaricales revealed by the genome sequences of Fistulina hepatica and Cylindrobasidium torrendii.</title>
        <authorList>
            <person name="Floudas D."/>
            <person name="Held B.W."/>
            <person name="Riley R."/>
            <person name="Nagy L.G."/>
            <person name="Koehler G."/>
            <person name="Ransdell A.S."/>
            <person name="Younus H."/>
            <person name="Chow J."/>
            <person name="Chiniquy J."/>
            <person name="Lipzen A."/>
            <person name="Tritt A."/>
            <person name="Sun H."/>
            <person name="Haridas S."/>
            <person name="LaButti K."/>
            <person name="Ohm R.A."/>
            <person name="Kues U."/>
            <person name="Blanchette R.A."/>
            <person name="Grigoriev I.V."/>
            <person name="Minto R.E."/>
            <person name="Hibbett D.S."/>
        </authorList>
    </citation>
    <scope>NUCLEOTIDE SEQUENCE [LARGE SCALE GENOMIC DNA]</scope>
    <source>
        <strain evidence="2 3">FP15055 ss-10</strain>
    </source>
</reference>
<dbReference type="Pfam" id="PF13391">
    <property type="entry name" value="HNH_2"/>
    <property type="match status" value="1"/>
</dbReference>
<proteinExistence type="predicted"/>
<organism evidence="2 3">
    <name type="scientific">Cylindrobasidium torrendii FP15055 ss-10</name>
    <dbReference type="NCBI Taxonomy" id="1314674"/>
    <lineage>
        <taxon>Eukaryota</taxon>
        <taxon>Fungi</taxon>
        <taxon>Dikarya</taxon>
        <taxon>Basidiomycota</taxon>
        <taxon>Agaricomycotina</taxon>
        <taxon>Agaricomycetes</taxon>
        <taxon>Agaricomycetidae</taxon>
        <taxon>Agaricales</taxon>
        <taxon>Marasmiineae</taxon>
        <taxon>Physalacriaceae</taxon>
        <taxon>Cylindrobasidium</taxon>
    </lineage>
</organism>
<gene>
    <name evidence="2" type="ORF">CYLTODRAFT_495092</name>
</gene>